<sequence>MKQVKADMSGSIWKITTTVGENVATGQEIAILESMKMEIPMESTESGRVHMIHKKEGDFVEEGDIILELE</sequence>
<evidence type="ECO:0000313" key="4">
    <source>
        <dbReference type="Proteomes" id="UP000285120"/>
    </source>
</evidence>
<comment type="caution">
    <text evidence="3">The sequence shown here is derived from an EMBL/GenBank/DDBJ whole genome shotgun (WGS) entry which is preliminary data.</text>
</comment>
<evidence type="ECO:0000313" key="3">
    <source>
        <dbReference type="EMBL" id="RKD69492.1"/>
    </source>
</evidence>
<dbReference type="Pfam" id="PF00364">
    <property type="entry name" value="Biotin_lipoyl"/>
    <property type="match status" value="1"/>
</dbReference>
<dbReference type="PROSITE" id="PS50968">
    <property type="entry name" value="BIOTINYL_LIPOYL"/>
    <property type="match status" value="1"/>
</dbReference>
<dbReference type="Gene3D" id="2.40.50.100">
    <property type="match status" value="1"/>
</dbReference>
<dbReference type="InterPro" id="IPR050709">
    <property type="entry name" value="Biotin_Carboxyl_Carrier/Decarb"/>
</dbReference>
<dbReference type="PANTHER" id="PTHR45266:SF3">
    <property type="entry name" value="OXALOACETATE DECARBOXYLASE ALPHA CHAIN"/>
    <property type="match status" value="1"/>
</dbReference>
<organism evidence="3 4">
    <name type="scientific">Sinobaca qinghaiensis</name>
    <dbReference type="NCBI Taxonomy" id="342944"/>
    <lineage>
        <taxon>Bacteria</taxon>
        <taxon>Bacillati</taxon>
        <taxon>Bacillota</taxon>
        <taxon>Bacilli</taxon>
        <taxon>Bacillales</taxon>
        <taxon>Sporolactobacillaceae</taxon>
        <taxon>Sinobaca</taxon>
    </lineage>
</organism>
<dbReference type="OrthoDB" id="163546at2"/>
<name>A0A419UWH6_9BACL</name>
<dbReference type="Proteomes" id="UP000285120">
    <property type="component" value="Unassembled WGS sequence"/>
</dbReference>
<dbReference type="InterPro" id="IPR000089">
    <property type="entry name" value="Biotin_lipoyl"/>
</dbReference>
<protein>
    <submittedName>
        <fullName evidence="3">Acetyl-CoA carboxylase biotin carboxyl carrier protein</fullName>
    </submittedName>
</protein>
<dbReference type="RefSeq" id="WP_120194060.1">
    <property type="nucleotide sequence ID" value="NZ_RAPK01000011.1"/>
</dbReference>
<dbReference type="SUPFAM" id="SSF51230">
    <property type="entry name" value="Single hybrid motif"/>
    <property type="match status" value="1"/>
</dbReference>
<dbReference type="NCBIfam" id="NF006079">
    <property type="entry name" value="PRK08225.1"/>
    <property type="match status" value="1"/>
</dbReference>
<proteinExistence type="predicted"/>
<keyword evidence="1" id="KW-0092">Biotin</keyword>
<dbReference type="CDD" id="cd06850">
    <property type="entry name" value="biotinyl_domain"/>
    <property type="match status" value="1"/>
</dbReference>
<dbReference type="PANTHER" id="PTHR45266">
    <property type="entry name" value="OXALOACETATE DECARBOXYLASE ALPHA CHAIN"/>
    <property type="match status" value="1"/>
</dbReference>
<feature type="domain" description="Lipoyl-binding" evidence="2">
    <location>
        <begin position="1"/>
        <end position="70"/>
    </location>
</feature>
<dbReference type="InterPro" id="IPR011053">
    <property type="entry name" value="Single_hybrid_motif"/>
</dbReference>
<keyword evidence="4" id="KW-1185">Reference proteome</keyword>
<evidence type="ECO:0000259" key="2">
    <source>
        <dbReference type="PROSITE" id="PS50968"/>
    </source>
</evidence>
<reference evidence="3 4" key="1">
    <citation type="submission" date="2018-09" db="EMBL/GenBank/DDBJ databases">
        <title>Genomic Encyclopedia of Archaeal and Bacterial Type Strains, Phase II (KMG-II): from individual species to whole genera.</title>
        <authorList>
            <person name="Goeker M."/>
        </authorList>
    </citation>
    <scope>NUCLEOTIDE SEQUENCE [LARGE SCALE GENOMIC DNA]</scope>
    <source>
        <strain evidence="3 4">DSM 17008</strain>
    </source>
</reference>
<gene>
    <name evidence="3" type="ORF">ATL39_2911</name>
</gene>
<dbReference type="AlphaFoldDB" id="A0A419UWH6"/>
<evidence type="ECO:0000256" key="1">
    <source>
        <dbReference type="ARBA" id="ARBA00023267"/>
    </source>
</evidence>
<accession>A0A419UWH6</accession>
<dbReference type="EMBL" id="RAPK01000011">
    <property type="protein sequence ID" value="RKD69492.1"/>
    <property type="molecule type" value="Genomic_DNA"/>
</dbReference>